<name>A0A6P8PTF9_GEOSA</name>
<dbReference type="InterPro" id="IPR040439">
    <property type="entry name" value="FAM237A/B"/>
</dbReference>
<gene>
    <name evidence="3" type="primary">FAM237A</name>
</gene>
<dbReference type="InParanoid" id="A0A6P8PTF9"/>
<evidence type="ECO:0000256" key="1">
    <source>
        <dbReference type="SAM" id="SignalP"/>
    </source>
</evidence>
<proteinExistence type="predicted"/>
<evidence type="ECO:0000313" key="3">
    <source>
        <dbReference type="RefSeq" id="XP_033787144.1"/>
    </source>
</evidence>
<dbReference type="AlphaFoldDB" id="A0A6P8PTF9"/>
<dbReference type="CTD" id="200726"/>
<evidence type="ECO:0000313" key="2">
    <source>
        <dbReference type="Proteomes" id="UP000515159"/>
    </source>
</evidence>
<organism evidence="2 3">
    <name type="scientific">Geotrypetes seraphini</name>
    <name type="common">Gaboon caecilian</name>
    <name type="synonym">Caecilia seraphini</name>
    <dbReference type="NCBI Taxonomy" id="260995"/>
    <lineage>
        <taxon>Eukaryota</taxon>
        <taxon>Metazoa</taxon>
        <taxon>Chordata</taxon>
        <taxon>Craniata</taxon>
        <taxon>Vertebrata</taxon>
        <taxon>Euteleostomi</taxon>
        <taxon>Amphibia</taxon>
        <taxon>Gymnophiona</taxon>
        <taxon>Geotrypetes</taxon>
    </lineage>
</organism>
<accession>A0A6P8PTF9</accession>
<keyword evidence="1" id="KW-0732">Signal</keyword>
<dbReference type="Proteomes" id="UP000515159">
    <property type="component" value="Chromosome 2"/>
</dbReference>
<keyword evidence="2" id="KW-1185">Reference proteome</keyword>
<feature type="signal peptide" evidence="1">
    <location>
        <begin position="1"/>
        <end position="25"/>
    </location>
</feature>
<sequence length="140" mass="16328">MEAVGRWWCLHLVCVLMVNFIGARSEYSKETLRNPHTGSLGEIDHECWETSSRKLMEMKKLRVADTVIGLWDFMIYLKESQNPKHNALFDDLAQNFWNIYVDCVLSRSHGLGRRHLMPPEYVFAYSAKAEAGFDFTKHPF</sequence>
<protein>
    <submittedName>
        <fullName evidence="3">Protein FAM237A isoform X1</fullName>
    </submittedName>
</protein>
<dbReference type="PANTHER" id="PTHR36690:SF1">
    <property type="entry name" value="PROTEIN FAM237B"/>
    <property type="match status" value="1"/>
</dbReference>
<dbReference type="RefSeq" id="XP_033787144.1">
    <property type="nucleotide sequence ID" value="XM_033931253.1"/>
</dbReference>
<dbReference type="GeneID" id="117354201"/>
<dbReference type="PANTHER" id="PTHR36690">
    <property type="entry name" value="PROTEIN FAM237A"/>
    <property type="match status" value="1"/>
</dbReference>
<feature type="chain" id="PRO_5027907308" evidence="1">
    <location>
        <begin position="26"/>
        <end position="140"/>
    </location>
</feature>
<dbReference type="KEGG" id="gsh:117354201"/>
<reference evidence="3" key="1">
    <citation type="submission" date="2025-08" db="UniProtKB">
        <authorList>
            <consortium name="RefSeq"/>
        </authorList>
    </citation>
    <scope>IDENTIFICATION</scope>
</reference>